<evidence type="ECO:0000259" key="2">
    <source>
        <dbReference type="SMART" id="SM00460"/>
    </source>
</evidence>
<keyword evidence="1" id="KW-0812">Transmembrane</keyword>
<keyword evidence="3" id="KW-0645">Protease</keyword>
<dbReference type="Pfam" id="PF11992">
    <property type="entry name" value="TgpA_N"/>
    <property type="match status" value="1"/>
</dbReference>
<dbReference type="PANTHER" id="PTHR42736">
    <property type="entry name" value="PROTEIN-GLUTAMINE GAMMA-GLUTAMYLTRANSFERASE"/>
    <property type="match status" value="1"/>
</dbReference>
<dbReference type="InterPro" id="IPR002931">
    <property type="entry name" value="Transglutaminase-like"/>
</dbReference>
<evidence type="ECO:0000313" key="3">
    <source>
        <dbReference type="EMBL" id="TWH03108.1"/>
    </source>
</evidence>
<protein>
    <submittedName>
        <fullName evidence="3">Transglutaminase-like enzymes, putative cysteine proteases</fullName>
    </submittedName>
</protein>
<feature type="transmembrane region" description="Helical" evidence="1">
    <location>
        <begin position="128"/>
        <end position="144"/>
    </location>
</feature>
<keyword evidence="3" id="KW-0378">Hydrolase</keyword>
<dbReference type="SMART" id="SM00460">
    <property type="entry name" value="TGc"/>
    <property type="match status" value="1"/>
</dbReference>
<feature type="transmembrane region" description="Helical" evidence="1">
    <location>
        <begin position="59"/>
        <end position="76"/>
    </location>
</feature>
<keyword evidence="1" id="KW-0472">Membrane</keyword>
<dbReference type="GO" id="GO:0006508">
    <property type="term" value="P:proteolysis"/>
    <property type="evidence" value="ECO:0007669"/>
    <property type="project" value="UniProtKB-KW"/>
</dbReference>
<dbReference type="SUPFAM" id="SSF54001">
    <property type="entry name" value="Cysteine proteinases"/>
    <property type="match status" value="1"/>
</dbReference>
<feature type="transmembrane region" description="Helical" evidence="1">
    <location>
        <begin position="546"/>
        <end position="566"/>
    </location>
</feature>
<evidence type="ECO:0000313" key="4">
    <source>
        <dbReference type="Proteomes" id="UP000321583"/>
    </source>
</evidence>
<dbReference type="GO" id="GO:0008233">
    <property type="term" value="F:peptidase activity"/>
    <property type="evidence" value="ECO:0007669"/>
    <property type="project" value="UniProtKB-KW"/>
</dbReference>
<dbReference type="OrthoDB" id="9804872at2"/>
<feature type="transmembrane region" description="Helical" evidence="1">
    <location>
        <begin position="165"/>
        <end position="184"/>
    </location>
</feature>
<keyword evidence="1" id="KW-1133">Transmembrane helix</keyword>
<name>A0A562D0L9_9GAMM</name>
<evidence type="ECO:0000256" key="1">
    <source>
        <dbReference type="SAM" id="Phobius"/>
    </source>
</evidence>
<dbReference type="Proteomes" id="UP000321583">
    <property type="component" value="Unassembled WGS sequence"/>
</dbReference>
<organism evidence="3 4">
    <name type="scientific">Pseudoxanthomonas taiwanensis J19</name>
    <dbReference type="NCBI Taxonomy" id="935569"/>
    <lineage>
        <taxon>Bacteria</taxon>
        <taxon>Pseudomonadati</taxon>
        <taxon>Pseudomonadota</taxon>
        <taxon>Gammaproteobacteria</taxon>
        <taxon>Lysobacterales</taxon>
        <taxon>Lysobacteraceae</taxon>
        <taxon>Pseudoxanthomonas</taxon>
    </lineage>
</organism>
<dbReference type="InterPro" id="IPR052901">
    <property type="entry name" value="Bact_TGase-like"/>
</dbReference>
<dbReference type="Gene3D" id="3.10.620.30">
    <property type="match status" value="1"/>
</dbReference>
<dbReference type="InterPro" id="IPR038765">
    <property type="entry name" value="Papain-like_cys_pep_sf"/>
</dbReference>
<feature type="domain" description="Transglutaminase-like" evidence="2">
    <location>
        <begin position="403"/>
        <end position="474"/>
    </location>
</feature>
<accession>A0A562D0L9</accession>
<proteinExistence type="predicted"/>
<dbReference type="Pfam" id="PF01841">
    <property type="entry name" value="Transglut_core"/>
    <property type="match status" value="1"/>
</dbReference>
<dbReference type="PANTHER" id="PTHR42736:SF1">
    <property type="entry name" value="PROTEIN-GLUTAMINE GAMMA-GLUTAMYLTRANSFERASE"/>
    <property type="match status" value="1"/>
</dbReference>
<reference evidence="3 4" key="1">
    <citation type="submission" date="2019-07" db="EMBL/GenBank/DDBJ databases">
        <title>Genome sequencing of lignin-degrading bacterial isolates.</title>
        <authorList>
            <person name="Gladden J."/>
        </authorList>
    </citation>
    <scope>NUCLEOTIDE SEQUENCE [LARGE SCALE GENOMIC DNA]</scope>
    <source>
        <strain evidence="3 4">J19</strain>
    </source>
</reference>
<keyword evidence="4" id="KW-1185">Reference proteome</keyword>
<sequence>MSRADAPLLPSSTRAWTVATAGLALLPLLLLLPPGLAVGFAGAAAVVTYASWARPLPAWLRLLLALAMLALVLAMMGPRLGRDTGCALLAAMLAIKPGESHHLRDARSLLGFSLFAPFAAFLLDQGPLSMLLGLAAVLSALLALQRLADVENQATPLPLRERLRVMGRLVAIGLPLALAAFWLFPRLATPLWGVPERAVARPGLADRMEPGTWIDFMADDTPALRVRFDTLPPAPEQLYWRGTVLWNYDGRAWTREPGLDLLPPPALQPAGGDTWAYELEMEPTDRRQLVALDLPLHAPDGAQLGFDHTLASDRPLASLSRWHLRSAPARQRDLQLHPRVRALALALPPGRDPRTRELARHWRAEAGDDDVAIVQRALDWIRAEFGYTLEVPLPARDAADQFLFELRQGYCEQFSSSFAILMRAAGVPARVVIGYAGGYRNPFADYWIVRRMDAHAWVEVWLEGRGWTRVDPTAAVAPERVYDTLEQRRAMQDAGAGLRALRLHNVGHLTDWLRRGWNDLVLGFNAQRQQALLRPLGLQRLEPAQLLLAFAALAALALAAMAWWLARAERERDPLLRAWHRLGRRYARLGLGRATHEPALAWAQRVAAARPQSGAELVALSQRFADSRYAPVPKGEMHQLVRDLRRHRP</sequence>
<dbReference type="AlphaFoldDB" id="A0A562D0L9"/>
<dbReference type="InterPro" id="IPR021878">
    <property type="entry name" value="TgpA_N"/>
</dbReference>
<comment type="caution">
    <text evidence="3">The sequence shown here is derived from an EMBL/GenBank/DDBJ whole genome shotgun (WGS) entry which is preliminary data.</text>
</comment>
<dbReference type="EMBL" id="VLJS01000119">
    <property type="protein sequence ID" value="TWH03108.1"/>
    <property type="molecule type" value="Genomic_DNA"/>
</dbReference>
<dbReference type="RefSeq" id="WP_028914806.1">
    <property type="nucleotide sequence ID" value="NZ_VLJS01000119.1"/>
</dbReference>
<gene>
    <name evidence="3" type="ORF">L613_008500000060</name>
</gene>